<comment type="caution">
    <text evidence="2">The sequence shown here is derived from an EMBL/GenBank/DDBJ whole genome shotgun (WGS) entry which is preliminary data.</text>
</comment>
<name>A0ABQ0H743_9HYPH</name>
<sequence length="512" mass="54018">MSGNNEDHKKVGLQGTQLPSQDAIGMAYTTPVGLDKNIKGGSSQEYFIPHDAVFGLDQGIEPTWTGVHTFAENANFRANISLSAGENPPAATLDMDGSSLKYKVSTSAIHEFYVGDSLVGQIDDPAAPSGDNSLVSKSYVDQHGGGGSLQPGTPKNPAVSIGNAVSDGSASTYMRSDVVLGLDQNIAPQWSSAHTFLDGVNFAPSSNPGGPNATLNLDGQSLKYTVTQQAGAHEFQVGATQLQLRDLSGVAEEDIPDDALVGWGTIRQYVDGHVDAGQLSMMVSYGAPLLDPDHYSGWNPSNSVTIYGPSGMRYIVLADKQATLSDGGETYSGYLIFTMGDDKVKRLSVQMPAGVENYGTAIRCGVHSPLENTDQEVLAVLESLPPVEQSADFYPVIGIDPSLNFELIESYAYGRGVPSDGITPAQISVIVDASSSVTSLVMDVVDGDATFDVDGQETHCEPPITKPNGQPDGWVLVNVYSKSPGVSKIKITAPTVSDEIYAYPSFLLPIGT</sequence>
<dbReference type="EMBL" id="BAAFZP010000002">
    <property type="protein sequence ID" value="GAB1584753.1"/>
    <property type="molecule type" value="Genomic_DNA"/>
</dbReference>
<proteinExistence type="predicted"/>
<evidence type="ECO:0000313" key="2">
    <source>
        <dbReference type="EMBL" id="GAB1584753.1"/>
    </source>
</evidence>
<organism evidence="2 3">
    <name type="scientific">Phyllobacterium phragmitis</name>
    <dbReference type="NCBI Taxonomy" id="2670329"/>
    <lineage>
        <taxon>Bacteria</taxon>
        <taxon>Pseudomonadati</taxon>
        <taxon>Pseudomonadota</taxon>
        <taxon>Alphaproteobacteria</taxon>
        <taxon>Hyphomicrobiales</taxon>
        <taxon>Phyllobacteriaceae</taxon>
        <taxon>Phyllobacterium</taxon>
    </lineage>
</organism>
<dbReference type="Proteomes" id="UP001628091">
    <property type="component" value="Unassembled WGS sequence"/>
</dbReference>
<evidence type="ECO:0000256" key="1">
    <source>
        <dbReference type="SAM" id="MobiDB-lite"/>
    </source>
</evidence>
<keyword evidence="3" id="KW-1185">Reference proteome</keyword>
<gene>
    <name evidence="2" type="ORF">PPNSA23_46960</name>
</gene>
<reference evidence="2 3" key="1">
    <citation type="submission" date="2024-10" db="EMBL/GenBank/DDBJ databases">
        <title>Isolation, draft genome sequencing and identification of Phyllobacterium sp. NSA23, isolated from leaf soil.</title>
        <authorList>
            <person name="Akita H."/>
        </authorList>
    </citation>
    <scope>NUCLEOTIDE SEQUENCE [LARGE SCALE GENOMIC DNA]</scope>
    <source>
        <strain evidence="2 3">NSA23</strain>
    </source>
</reference>
<dbReference type="RefSeq" id="WP_407867099.1">
    <property type="nucleotide sequence ID" value="NZ_BAAFZP010000002.1"/>
</dbReference>
<accession>A0ABQ0H743</accession>
<evidence type="ECO:0000313" key="3">
    <source>
        <dbReference type="Proteomes" id="UP001628091"/>
    </source>
</evidence>
<protein>
    <submittedName>
        <fullName evidence="2">Uncharacterized protein</fullName>
    </submittedName>
</protein>
<feature type="region of interest" description="Disordered" evidence="1">
    <location>
        <begin position="124"/>
        <end position="163"/>
    </location>
</feature>